<proteinExistence type="predicted"/>
<dbReference type="InterPro" id="IPR032508">
    <property type="entry name" value="FecR_C"/>
</dbReference>
<dbReference type="Proteomes" id="UP000618319">
    <property type="component" value="Unassembled WGS sequence"/>
</dbReference>
<protein>
    <recommendedName>
        <fullName evidence="6">FecR protein domain-containing protein</fullName>
    </recommendedName>
</protein>
<dbReference type="InterPro" id="IPR012373">
    <property type="entry name" value="Ferrdict_sens_TM"/>
</dbReference>
<dbReference type="Pfam" id="PF16344">
    <property type="entry name" value="FecR_C"/>
    <property type="match status" value="1"/>
</dbReference>
<evidence type="ECO:0000259" key="2">
    <source>
        <dbReference type="Pfam" id="PF04773"/>
    </source>
</evidence>
<dbReference type="InterPro" id="IPR006860">
    <property type="entry name" value="FecR"/>
</dbReference>
<keyword evidence="1" id="KW-0812">Transmembrane</keyword>
<evidence type="ECO:0000256" key="1">
    <source>
        <dbReference type="SAM" id="Phobius"/>
    </source>
</evidence>
<dbReference type="PANTHER" id="PTHR30273:SF2">
    <property type="entry name" value="PROTEIN FECR"/>
    <property type="match status" value="1"/>
</dbReference>
<dbReference type="Gene3D" id="3.55.50.30">
    <property type="match status" value="1"/>
</dbReference>
<dbReference type="Gene3D" id="2.60.120.1440">
    <property type="match status" value="1"/>
</dbReference>
<dbReference type="EMBL" id="PSKQ01000013">
    <property type="protein sequence ID" value="MBE8719683.1"/>
    <property type="molecule type" value="Genomic_DNA"/>
</dbReference>
<keyword evidence="1" id="KW-1133">Transmembrane helix</keyword>
<keyword evidence="5" id="KW-1185">Reference proteome</keyword>
<gene>
    <name evidence="4" type="ORF">C4F40_02950</name>
</gene>
<keyword evidence="1" id="KW-0472">Membrane</keyword>
<feature type="transmembrane region" description="Helical" evidence="1">
    <location>
        <begin position="100"/>
        <end position="118"/>
    </location>
</feature>
<name>A0ABR9T2V3_9SPHI</name>
<feature type="domain" description="Protein FecR C-terminal" evidence="3">
    <location>
        <begin position="274"/>
        <end position="339"/>
    </location>
</feature>
<reference evidence="4 5" key="1">
    <citation type="submission" date="2018-02" db="EMBL/GenBank/DDBJ databases">
        <title>Sphingobacterium KA21.</title>
        <authorList>
            <person name="Vasarhelyi B.M."/>
            <person name="Deshmukh S."/>
            <person name="Balint B."/>
            <person name="Kukolya J."/>
        </authorList>
    </citation>
    <scope>NUCLEOTIDE SEQUENCE [LARGE SCALE GENOMIC DNA]</scope>
    <source>
        <strain evidence="4 5">Ka21</strain>
    </source>
</reference>
<feature type="domain" description="FecR protein" evidence="2">
    <location>
        <begin position="129"/>
        <end position="227"/>
    </location>
</feature>
<comment type="caution">
    <text evidence="4">The sequence shown here is derived from an EMBL/GenBank/DDBJ whole genome shotgun (WGS) entry which is preliminary data.</text>
</comment>
<evidence type="ECO:0000313" key="5">
    <source>
        <dbReference type="Proteomes" id="UP000618319"/>
    </source>
</evidence>
<accession>A0ABR9T2V3</accession>
<dbReference type="Pfam" id="PF04773">
    <property type="entry name" value="FecR"/>
    <property type="match status" value="1"/>
</dbReference>
<dbReference type="RefSeq" id="WP_196938618.1">
    <property type="nucleotide sequence ID" value="NZ_MU158689.1"/>
</dbReference>
<sequence>MKATFSTYQNFKAIDFFQDEFFSASAGSPREEDQQFWQELGVAYPELLPEMDRALSWIVLIKQQPVKRAEGSLELCWRGIQDRIPQYARRQARVQRIQTVIRWSAAAAAVFLAVMLFYEVNQFGTKSTKTSFGQRREVLLPDESLIDLNSNSTLSYVRDWKSDKPREVWLTGEAMFEVKHTAVRNRLRENDRFVVRVADLSLTVLGTKFNVKERRGRVEVTLIEGSLQITGGNGLEKILKPGETFVYDRSAKTETVLEKDVAKVSSWTRGELDIEHANLSNIVEVLEDNYGYKVVLADSGLLEKRLTGTIPMTNVKDILFVLKHTMDVNIRVKDKEITINSK</sequence>
<evidence type="ECO:0000313" key="4">
    <source>
        <dbReference type="EMBL" id="MBE8719683.1"/>
    </source>
</evidence>
<organism evidence="4 5">
    <name type="scientific">Sphingobacterium pedocola</name>
    <dbReference type="NCBI Taxonomy" id="2082722"/>
    <lineage>
        <taxon>Bacteria</taxon>
        <taxon>Pseudomonadati</taxon>
        <taxon>Bacteroidota</taxon>
        <taxon>Sphingobacteriia</taxon>
        <taxon>Sphingobacteriales</taxon>
        <taxon>Sphingobacteriaceae</taxon>
        <taxon>Sphingobacterium</taxon>
    </lineage>
</organism>
<evidence type="ECO:0008006" key="6">
    <source>
        <dbReference type="Google" id="ProtNLM"/>
    </source>
</evidence>
<dbReference type="PANTHER" id="PTHR30273">
    <property type="entry name" value="PERIPLASMIC SIGNAL SENSOR AND SIGMA FACTOR ACTIVATOR FECR-RELATED"/>
    <property type="match status" value="1"/>
</dbReference>
<evidence type="ECO:0000259" key="3">
    <source>
        <dbReference type="Pfam" id="PF16344"/>
    </source>
</evidence>